<dbReference type="EMBL" id="CP003257">
    <property type="protein sequence ID" value="AEX84555.1"/>
    <property type="molecule type" value="Genomic_DNA"/>
</dbReference>
<sequence>MKIKSKILILTFSLLFISFLVFFMISLTQSQDSLKKSFVNKLIVARDSKIMLLQKTLMEVSNDLDYFSDMNAIVENLKGFYDEEDFYKSLDDFDTLLKDLKLIYYENNPYKEKEKLDNFFYDDNFDQNKISSDVLDEVYQYNSVHEKINPLLRKLINTKNLYYDIYYISSDGYVLYSVKKNDDFAESINSSKLKNTSLAKIYKILSEDKENKVHFSDIEEYNIGDSKYAFFAGKKLIYDNQNIGYLIIRLNVENFEKIFMDRSGMGKTGITYIVGKDKIMRSNLPDKNTLLKQKVDTDYIVEALKGNSGWEISKNINNEDVIVAYSLFNFKDINWIFVAEVSLKEAYEDSVKIRNILSITSVIILIISIVISIFFSQKISSPLIELSKKVDKFALGDFTVDFKVKSKDETALIAKSLQNMANNLKDTIKWILIAGDKIENSAETLTEISNKTMRANEESLSKAMDIEENAENAASYTEMLTTGVNEVSIAAQKVSSDTSEISKEVNEATEITEKGEKSIIQINEIIQKAVEKSTETEKAVETLSEKAENIGEIVDTITTITEQTNLLALNAAIEAARAGEAGKGFAVVADEIRKLAEESKNATEEIAKILTEIKNGTIQANKATEETVEVINEVENQANDVKEKFGVILEKIENINKRVEGLTSSAEEQSASTEEMAAAAEKTSQMVNQISEEISEITRDIQIESEEISNVNEKAEELKKLVEELNNKLDNFKI</sequence>
<dbReference type="STRING" id="443254.Marpi_0098"/>
<keyword evidence="1 3" id="KW-0807">Transducer</keyword>
<dbReference type="CDD" id="cd11386">
    <property type="entry name" value="MCP_signal"/>
    <property type="match status" value="1"/>
</dbReference>
<evidence type="ECO:0000313" key="7">
    <source>
        <dbReference type="EMBL" id="AEX84555.1"/>
    </source>
</evidence>
<dbReference type="SMART" id="SM00304">
    <property type="entry name" value="HAMP"/>
    <property type="match status" value="1"/>
</dbReference>
<dbReference type="Gene3D" id="3.30.450.20">
    <property type="entry name" value="PAS domain"/>
    <property type="match status" value="1"/>
</dbReference>
<dbReference type="Proteomes" id="UP000007161">
    <property type="component" value="Chromosome"/>
</dbReference>
<name>H2J337_MARPK</name>
<feature type="coiled-coil region" evidence="4">
    <location>
        <begin position="592"/>
        <end position="644"/>
    </location>
</feature>
<dbReference type="eggNOG" id="COG0840">
    <property type="taxonomic scope" value="Bacteria"/>
</dbReference>
<dbReference type="Pfam" id="PF00015">
    <property type="entry name" value="MCPsignal"/>
    <property type="match status" value="1"/>
</dbReference>
<feature type="domain" description="HAMP" evidence="6">
    <location>
        <begin position="377"/>
        <end position="429"/>
    </location>
</feature>
<dbReference type="PANTHER" id="PTHR32089:SF112">
    <property type="entry name" value="LYSOZYME-LIKE PROTEIN-RELATED"/>
    <property type="match status" value="1"/>
</dbReference>
<evidence type="ECO:0000256" key="4">
    <source>
        <dbReference type="SAM" id="Coils"/>
    </source>
</evidence>
<dbReference type="AlphaFoldDB" id="H2J337"/>
<dbReference type="KEGG" id="mpz:Marpi_0098"/>
<evidence type="ECO:0000256" key="3">
    <source>
        <dbReference type="PROSITE-ProRule" id="PRU00284"/>
    </source>
</evidence>
<protein>
    <submittedName>
        <fullName evidence="7">Methyl-accepting chemotaxis protein</fullName>
    </submittedName>
</protein>
<dbReference type="PROSITE" id="PS50885">
    <property type="entry name" value="HAMP"/>
    <property type="match status" value="1"/>
</dbReference>
<dbReference type="SUPFAM" id="SSF58104">
    <property type="entry name" value="Methyl-accepting chemotaxis protein (MCP) signaling domain"/>
    <property type="match status" value="1"/>
</dbReference>
<organism evidence="7 8">
    <name type="scientific">Marinitoga piezophila (strain DSM 14283 / JCM 11233 / KA3)</name>
    <dbReference type="NCBI Taxonomy" id="443254"/>
    <lineage>
        <taxon>Bacteria</taxon>
        <taxon>Thermotogati</taxon>
        <taxon>Thermotogota</taxon>
        <taxon>Thermotogae</taxon>
        <taxon>Petrotogales</taxon>
        <taxon>Petrotogaceae</taxon>
        <taxon>Marinitoga</taxon>
    </lineage>
</organism>
<feature type="domain" description="Methyl-accepting transducer" evidence="5">
    <location>
        <begin position="448"/>
        <end position="684"/>
    </location>
</feature>
<evidence type="ECO:0000259" key="5">
    <source>
        <dbReference type="PROSITE" id="PS50111"/>
    </source>
</evidence>
<evidence type="ECO:0000256" key="1">
    <source>
        <dbReference type="ARBA" id="ARBA00023224"/>
    </source>
</evidence>
<dbReference type="CDD" id="cd18774">
    <property type="entry name" value="PDC2_HK_sensor"/>
    <property type="match status" value="1"/>
</dbReference>
<feature type="coiled-coil region" evidence="4">
    <location>
        <begin position="687"/>
        <end position="731"/>
    </location>
</feature>
<dbReference type="GO" id="GO:0007165">
    <property type="term" value="P:signal transduction"/>
    <property type="evidence" value="ECO:0007669"/>
    <property type="project" value="UniProtKB-KW"/>
</dbReference>
<dbReference type="GO" id="GO:0016020">
    <property type="term" value="C:membrane"/>
    <property type="evidence" value="ECO:0007669"/>
    <property type="project" value="InterPro"/>
</dbReference>
<dbReference type="PANTHER" id="PTHR32089">
    <property type="entry name" value="METHYL-ACCEPTING CHEMOTAXIS PROTEIN MCPB"/>
    <property type="match status" value="1"/>
</dbReference>
<evidence type="ECO:0000256" key="2">
    <source>
        <dbReference type="ARBA" id="ARBA00029447"/>
    </source>
</evidence>
<gene>
    <name evidence="7" type="ordered locus">Marpi_0098</name>
</gene>
<dbReference type="HOGENOM" id="CLU_000445_107_19_0"/>
<reference evidence="8" key="2">
    <citation type="submission" date="2012-01" db="EMBL/GenBank/DDBJ databases">
        <title>Complete sequence of chromosome of Marinitoga piezophila KA3.</title>
        <authorList>
            <person name="Lucas S."/>
            <person name="Han J."/>
            <person name="Lapidus A."/>
            <person name="Cheng J.-F."/>
            <person name="Goodwin L."/>
            <person name="Pitluck S."/>
            <person name="Peters L."/>
            <person name="Mikhailova N."/>
            <person name="Teshima H."/>
            <person name="Detter J.C."/>
            <person name="Han C."/>
            <person name="Tapia R."/>
            <person name="Land M."/>
            <person name="Hauser L."/>
            <person name="Kyrpides N."/>
            <person name="Ivanova N."/>
            <person name="Pagani I."/>
            <person name="Jebbar M."/>
            <person name="Vannier P."/>
            <person name="Oger P."/>
            <person name="Cario A."/>
            <person name="Bartlett D."/>
            <person name="Noll K.M."/>
            <person name="Woyke T."/>
        </authorList>
    </citation>
    <scope>NUCLEOTIDE SEQUENCE [LARGE SCALE GENOMIC DNA]</scope>
    <source>
        <strain evidence="8">DSM 14283 / JCM 11233 / KA3</strain>
    </source>
</reference>
<dbReference type="InterPro" id="IPR029151">
    <property type="entry name" value="Sensor-like_sf"/>
</dbReference>
<dbReference type="Gene3D" id="1.10.287.950">
    <property type="entry name" value="Methyl-accepting chemotaxis protein"/>
    <property type="match status" value="1"/>
</dbReference>
<evidence type="ECO:0000259" key="6">
    <source>
        <dbReference type="PROSITE" id="PS50885"/>
    </source>
</evidence>
<dbReference type="InterPro" id="IPR003660">
    <property type="entry name" value="HAMP_dom"/>
</dbReference>
<dbReference type="SMART" id="SM00283">
    <property type="entry name" value="MA"/>
    <property type="match status" value="1"/>
</dbReference>
<dbReference type="Pfam" id="PF00672">
    <property type="entry name" value="HAMP"/>
    <property type="match status" value="1"/>
</dbReference>
<evidence type="ECO:0000313" key="8">
    <source>
        <dbReference type="Proteomes" id="UP000007161"/>
    </source>
</evidence>
<dbReference type="InterPro" id="IPR004089">
    <property type="entry name" value="MCPsignal_dom"/>
</dbReference>
<dbReference type="OrthoDB" id="45256at2"/>
<accession>H2J337</accession>
<keyword evidence="4" id="KW-0175">Coiled coil</keyword>
<keyword evidence="8" id="KW-1185">Reference proteome</keyword>
<dbReference type="Gene3D" id="6.10.340.10">
    <property type="match status" value="1"/>
</dbReference>
<comment type="similarity">
    <text evidence="2">Belongs to the methyl-accepting chemotaxis (MCP) protein family.</text>
</comment>
<dbReference type="RefSeq" id="WP_014295627.1">
    <property type="nucleotide sequence ID" value="NC_016751.1"/>
</dbReference>
<dbReference type="CDD" id="cd06225">
    <property type="entry name" value="HAMP"/>
    <property type="match status" value="1"/>
</dbReference>
<proteinExistence type="inferred from homology"/>
<dbReference type="SUPFAM" id="SSF103190">
    <property type="entry name" value="Sensory domain-like"/>
    <property type="match status" value="1"/>
</dbReference>
<dbReference type="PROSITE" id="PS50111">
    <property type="entry name" value="CHEMOTAXIS_TRANSDUC_2"/>
    <property type="match status" value="1"/>
</dbReference>
<reference evidence="7 8" key="1">
    <citation type="journal article" date="2012" name="J. Bacteriol.">
        <title>Complete Genome Sequence of the Thermophilic, Piezophilic, Heterotrophic Bacterium Marinitoga piezophila KA3.</title>
        <authorList>
            <person name="Lucas S."/>
            <person name="Han J."/>
            <person name="Lapidus A."/>
            <person name="Cheng J.F."/>
            <person name="Goodwin L.A."/>
            <person name="Pitluck S."/>
            <person name="Peters L."/>
            <person name="Mikhailova N."/>
            <person name="Teshima H."/>
            <person name="Detter J.C."/>
            <person name="Han C."/>
            <person name="Tapia R."/>
            <person name="Land M."/>
            <person name="Hauser L."/>
            <person name="Kyrpides N.C."/>
            <person name="Ivanova N."/>
            <person name="Pagani I."/>
            <person name="Vannier P."/>
            <person name="Oger P."/>
            <person name="Bartlett D.H."/>
            <person name="Noll K.M."/>
            <person name="Woyke T."/>
            <person name="Jebbar M."/>
        </authorList>
    </citation>
    <scope>NUCLEOTIDE SEQUENCE [LARGE SCALE GENOMIC DNA]</scope>
    <source>
        <strain evidence="8">DSM 14283 / JCM 11233 / KA3</strain>
    </source>
</reference>